<dbReference type="EMBL" id="DVKI01000180">
    <property type="protein sequence ID" value="HIT17848.1"/>
    <property type="molecule type" value="Genomic_DNA"/>
</dbReference>
<dbReference type="Proteomes" id="UP000886893">
    <property type="component" value="Unassembled WGS sequence"/>
</dbReference>
<dbReference type="Pfam" id="PF07221">
    <property type="entry name" value="GlcNAc_2-epim"/>
    <property type="match status" value="1"/>
</dbReference>
<keyword evidence="2" id="KW-0413">Isomerase</keyword>
<reference evidence="3" key="1">
    <citation type="submission" date="2020-10" db="EMBL/GenBank/DDBJ databases">
        <authorList>
            <person name="Gilroy R."/>
        </authorList>
    </citation>
    <scope>NUCLEOTIDE SEQUENCE</scope>
    <source>
        <strain evidence="3">14508</strain>
    </source>
</reference>
<evidence type="ECO:0000256" key="1">
    <source>
        <dbReference type="ARBA" id="ARBA00008558"/>
    </source>
</evidence>
<dbReference type="FunFam" id="1.50.10.10:FF:000021">
    <property type="entry name" value="N-acylglucosamine 2-epimerase"/>
    <property type="match status" value="1"/>
</dbReference>
<name>A0A9D1GAH3_9FIRM</name>
<organism evidence="3 4">
    <name type="scientific">Candidatus Caccosoma faecigallinarum</name>
    <dbReference type="NCBI Taxonomy" id="2840720"/>
    <lineage>
        <taxon>Bacteria</taxon>
        <taxon>Bacillati</taxon>
        <taxon>Bacillota</taxon>
        <taxon>Bacillota incertae sedis</taxon>
        <taxon>Candidatus Caccosoma</taxon>
    </lineage>
</organism>
<reference evidence="3" key="2">
    <citation type="journal article" date="2021" name="PeerJ">
        <title>Extensive microbial diversity within the chicken gut microbiome revealed by metagenomics and culture.</title>
        <authorList>
            <person name="Gilroy R."/>
            <person name="Ravi A."/>
            <person name="Getino M."/>
            <person name="Pursley I."/>
            <person name="Horton D.L."/>
            <person name="Alikhan N.F."/>
            <person name="Baker D."/>
            <person name="Gharbi K."/>
            <person name="Hall N."/>
            <person name="Watson M."/>
            <person name="Adriaenssens E.M."/>
            <person name="Foster-Nyarko E."/>
            <person name="Jarju S."/>
            <person name="Secka A."/>
            <person name="Antonio M."/>
            <person name="Oren A."/>
            <person name="Chaudhuri R.R."/>
            <person name="La Ragione R."/>
            <person name="Hildebrand F."/>
            <person name="Pallen M.J."/>
        </authorList>
    </citation>
    <scope>NUCLEOTIDE SEQUENCE</scope>
    <source>
        <strain evidence="3">14508</strain>
    </source>
</reference>
<sequence>MNRKYFEELRQFYNKELEETLSFWYNYGYDKEHGGFYTCLERNGDVYDTDKSVWAQGRGMWVFARAYNFIKKDPRYLKAAQDAYDFVTKHCFDTDGRMWFTVTGDGKGIQKRRYWFSESFTVVGSAELYRATKDEKYLQTARKTFDTMLKVKTGVIKTEPKYNPEVIQCISLASPMILLVTSQILREIDVEKKDYYHQIINDSIAEIKLHVHPEAKAVFENVNPDGSQVSGSRGRLVNPGHSIEASWFLMTEAVYRQNDQQLMDLALNILNWSFDLGWDVKEGGLRYFVDVENKPVQALEWDMKLWWPHNEMLIAFLMAYKLTKDEHYLQQYRLVHDYAFGHFKDNQFGEWYGYLHRDGTVSTDLKGNIFKGPFHLPRCLMENSLQLQEMLKNNN</sequence>
<comment type="similarity">
    <text evidence="1">Belongs to the N-acylglucosamine 2-epimerase family.</text>
</comment>
<gene>
    <name evidence="3" type="ORF">IAD04_05710</name>
</gene>
<evidence type="ECO:0000313" key="3">
    <source>
        <dbReference type="EMBL" id="HIT17848.1"/>
    </source>
</evidence>
<dbReference type="PANTHER" id="PTHR15108">
    <property type="entry name" value="N-ACYLGLUCOSAMINE-2-EPIMERASE"/>
    <property type="match status" value="1"/>
</dbReference>
<dbReference type="GO" id="GO:0005975">
    <property type="term" value="P:carbohydrate metabolic process"/>
    <property type="evidence" value="ECO:0007669"/>
    <property type="project" value="InterPro"/>
</dbReference>
<dbReference type="InterPro" id="IPR012341">
    <property type="entry name" value="6hp_glycosidase-like_sf"/>
</dbReference>
<comment type="caution">
    <text evidence="3">The sequence shown here is derived from an EMBL/GenBank/DDBJ whole genome shotgun (WGS) entry which is preliminary data.</text>
</comment>
<proteinExistence type="inferred from homology"/>
<dbReference type="GO" id="GO:0016853">
    <property type="term" value="F:isomerase activity"/>
    <property type="evidence" value="ECO:0007669"/>
    <property type="project" value="UniProtKB-KW"/>
</dbReference>
<dbReference type="InterPro" id="IPR010819">
    <property type="entry name" value="AGE/CE"/>
</dbReference>
<evidence type="ECO:0000256" key="2">
    <source>
        <dbReference type="ARBA" id="ARBA00023235"/>
    </source>
</evidence>
<accession>A0A9D1GAH3</accession>
<dbReference type="AlphaFoldDB" id="A0A9D1GAH3"/>
<dbReference type="Gene3D" id="1.50.10.10">
    <property type="match status" value="1"/>
</dbReference>
<dbReference type="SUPFAM" id="SSF48208">
    <property type="entry name" value="Six-hairpin glycosidases"/>
    <property type="match status" value="1"/>
</dbReference>
<protein>
    <submittedName>
        <fullName evidence="3">AGE family epimerase/isomerase</fullName>
    </submittedName>
</protein>
<evidence type="ECO:0000313" key="4">
    <source>
        <dbReference type="Proteomes" id="UP000886893"/>
    </source>
</evidence>
<dbReference type="InterPro" id="IPR008928">
    <property type="entry name" value="6-hairpin_glycosidase_sf"/>
</dbReference>